<dbReference type="EMBL" id="ML121535">
    <property type="protein sequence ID" value="RPB26115.1"/>
    <property type="molecule type" value="Genomic_DNA"/>
</dbReference>
<dbReference type="Proteomes" id="UP000267821">
    <property type="component" value="Unassembled WGS sequence"/>
</dbReference>
<dbReference type="STRING" id="1051890.A0A3N4M851"/>
<dbReference type="InParanoid" id="A0A3N4M851"/>
<gene>
    <name evidence="2" type="ORF">L211DRAFT_695379</name>
</gene>
<evidence type="ECO:0000313" key="3">
    <source>
        <dbReference type="Proteomes" id="UP000267821"/>
    </source>
</evidence>
<keyword evidence="3" id="KW-1185">Reference proteome</keyword>
<organism evidence="2 3">
    <name type="scientific">Terfezia boudieri ATCC MYA-4762</name>
    <dbReference type="NCBI Taxonomy" id="1051890"/>
    <lineage>
        <taxon>Eukaryota</taxon>
        <taxon>Fungi</taxon>
        <taxon>Dikarya</taxon>
        <taxon>Ascomycota</taxon>
        <taxon>Pezizomycotina</taxon>
        <taxon>Pezizomycetes</taxon>
        <taxon>Pezizales</taxon>
        <taxon>Pezizaceae</taxon>
        <taxon>Terfezia</taxon>
    </lineage>
</organism>
<feature type="compositionally biased region" description="Basic and acidic residues" evidence="1">
    <location>
        <begin position="67"/>
        <end position="102"/>
    </location>
</feature>
<proteinExistence type="predicted"/>
<name>A0A3N4M851_9PEZI</name>
<feature type="compositionally biased region" description="Acidic residues" evidence="1">
    <location>
        <begin position="376"/>
        <end position="387"/>
    </location>
</feature>
<evidence type="ECO:0000313" key="2">
    <source>
        <dbReference type="EMBL" id="RPB26115.1"/>
    </source>
</evidence>
<feature type="compositionally biased region" description="Low complexity" evidence="1">
    <location>
        <begin position="345"/>
        <end position="357"/>
    </location>
</feature>
<feature type="region of interest" description="Disordered" evidence="1">
    <location>
        <begin position="150"/>
        <end position="387"/>
    </location>
</feature>
<protein>
    <submittedName>
        <fullName evidence="2">Uncharacterized protein</fullName>
    </submittedName>
</protein>
<dbReference type="OrthoDB" id="6513042at2759"/>
<feature type="compositionally biased region" description="Basic residues" evidence="1">
    <location>
        <begin position="165"/>
        <end position="174"/>
    </location>
</feature>
<feature type="compositionally biased region" description="Polar residues" evidence="1">
    <location>
        <begin position="469"/>
        <end position="480"/>
    </location>
</feature>
<reference evidence="2 3" key="1">
    <citation type="journal article" date="2018" name="Nat. Ecol. Evol.">
        <title>Pezizomycetes genomes reveal the molecular basis of ectomycorrhizal truffle lifestyle.</title>
        <authorList>
            <person name="Murat C."/>
            <person name="Payen T."/>
            <person name="Noel B."/>
            <person name="Kuo A."/>
            <person name="Morin E."/>
            <person name="Chen J."/>
            <person name="Kohler A."/>
            <person name="Krizsan K."/>
            <person name="Balestrini R."/>
            <person name="Da Silva C."/>
            <person name="Montanini B."/>
            <person name="Hainaut M."/>
            <person name="Levati E."/>
            <person name="Barry K.W."/>
            <person name="Belfiori B."/>
            <person name="Cichocki N."/>
            <person name="Clum A."/>
            <person name="Dockter R.B."/>
            <person name="Fauchery L."/>
            <person name="Guy J."/>
            <person name="Iotti M."/>
            <person name="Le Tacon F."/>
            <person name="Lindquist E.A."/>
            <person name="Lipzen A."/>
            <person name="Malagnac F."/>
            <person name="Mello A."/>
            <person name="Molinier V."/>
            <person name="Miyauchi S."/>
            <person name="Poulain J."/>
            <person name="Riccioni C."/>
            <person name="Rubini A."/>
            <person name="Sitrit Y."/>
            <person name="Splivallo R."/>
            <person name="Traeger S."/>
            <person name="Wang M."/>
            <person name="Zifcakova L."/>
            <person name="Wipf D."/>
            <person name="Zambonelli A."/>
            <person name="Paolocci F."/>
            <person name="Nowrousian M."/>
            <person name="Ottonello S."/>
            <person name="Baldrian P."/>
            <person name="Spatafora J.W."/>
            <person name="Henrissat B."/>
            <person name="Nagy L.G."/>
            <person name="Aury J.M."/>
            <person name="Wincker P."/>
            <person name="Grigoriev I.V."/>
            <person name="Bonfante P."/>
            <person name="Martin F.M."/>
        </authorList>
    </citation>
    <scope>NUCLEOTIDE SEQUENCE [LARGE SCALE GENOMIC DNA]</scope>
    <source>
        <strain evidence="2 3">ATCC MYA-4762</strain>
    </source>
</reference>
<dbReference type="AlphaFoldDB" id="A0A3N4M851"/>
<sequence length="511" mass="56287">MYRQPTTGFFEQDHSAKSIAKRQKKKSIQAAKASQGSKSNVQTAALPKPVSSTTKAQLGAFAFQKPTKPDQEKQEGGHAENRTTDVPEHLQDRFSSPEKESCNRPPSKDCPQTPVPRLALKDLIGFGEDGHQPLFNMATDVSPEERIVWQVSPRGTPSAITPASKRQKRTKRARSSSPIAGTPLSKRISPQIHPDPKTPHADPVNDVWQRYSSTDSGPRPRNPPGVPLRLFSAEKRDSLNLSPLGLRRAYSCGSEWPPMSAKRRKPGDTQRNSPEGEDEVGKMVEVGTNPILQPVPARRGEGKSKLSRVSMLLNKVHEKLSKSGTEDKSSSPPPPSLNSGVYDLPSSPTRTATSRRTNQSIAPPTEKSAACQNVSDGDEYDDGFDDEIDLETLDKVEEAVVAFTQKQQQFTQRNSRIEKQHVTIAQEGSDFDEFEFEDDNKALDDIDVDVLLSQQPGALSAKPVPPRTPKQQKPAVSNNRKIATQGVVDVVEEFGDIDFGNWDDEDFDCVI</sequence>
<evidence type="ECO:0000256" key="1">
    <source>
        <dbReference type="SAM" id="MobiDB-lite"/>
    </source>
</evidence>
<accession>A0A3N4M851</accession>
<feature type="region of interest" description="Disordered" evidence="1">
    <location>
        <begin position="1"/>
        <end position="116"/>
    </location>
</feature>
<feature type="compositionally biased region" description="Low complexity" evidence="1">
    <location>
        <begin position="28"/>
        <end position="39"/>
    </location>
</feature>
<feature type="compositionally biased region" description="Basic and acidic residues" evidence="1">
    <location>
        <begin position="315"/>
        <end position="329"/>
    </location>
</feature>
<feature type="region of interest" description="Disordered" evidence="1">
    <location>
        <begin position="457"/>
        <end position="480"/>
    </location>
</feature>